<reference evidence="1 2" key="2">
    <citation type="journal article" date="2010" name="J. Bacteriol.">
        <title>Complete genome sequence of the photosynthetic purple nonsulfur bacterium Rhodobacter capsulatus SB 1003.</title>
        <authorList>
            <person name="Strnad H."/>
            <person name="Lapidus A."/>
            <person name="Paces J."/>
            <person name="Ulbrich P."/>
            <person name="Vlcek C."/>
            <person name="Paces V."/>
            <person name="Haselkorn R."/>
        </authorList>
    </citation>
    <scope>NUCLEOTIDE SEQUENCE [LARGE SCALE GENOMIC DNA]</scope>
    <source>
        <strain evidence="2">ATCC BAA-309 / NBRC 16581 / SB1003</strain>
    </source>
</reference>
<evidence type="ECO:0000313" key="1">
    <source>
        <dbReference type="EMBL" id="ADE86845.1"/>
    </source>
</evidence>
<reference key="1">
    <citation type="submission" date="2008-12" db="EMBL/GenBank/DDBJ databases">
        <title>Complete genome sequence of Rhodobacter capsulatus SB1003.</title>
        <authorList>
            <person name="Strnad H."/>
            <person name="Lapidus A."/>
            <person name="Vlcek C."/>
            <person name="Ulbrich P."/>
            <person name="Paces J."/>
            <person name="Maltsev N."/>
            <person name="Kumar V."/>
            <person name="Kogan Y."/>
            <person name="Milgram A."/>
            <person name="Rebrekov D."/>
            <person name="Mazur M."/>
            <person name="Cox R."/>
            <person name="Kyrpides N."/>
            <person name="Kolar M."/>
            <person name="Sachova J."/>
            <person name="Ridl J."/>
            <person name="Ivanova N."/>
            <person name="Kapatral V."/>
            <person name="Los T."/>
            <person name="Lykidis A."/>
            <person name="Mikhailova N."/>
            <person name="Reznik G."/>
            <person name="Vasieva O."/>
            <person name="Fonstein M."/>
            <person name="Paces V."/>
            <person name="Haselkorn R."/>
        </authorList>
    </citation>
    <scope>NUCLEOTIDE SEQUENCE</scope>
    <source>
        <strain>SB1003</strain>
    </source>
</reference>
<dbReference type="KEGG" id="rcp:RCAP_rcc03121"/>
<dbReference type="EMBL" id="CP001312">
    <property type="protein sequence ID" value="ADE86845.1"/>
    <property type="molecule type" value="Genomic_DNA"/>
</dbReference>
<organism evidence="1 2">
    <name type="scientific">Rhodobacter capsulatus (strain ATCC BAA-309 / NBRC 16581 / SB1003)</name>
    <dbReference type="NCBI Taxonomy" id="272942"/>
    <lineage>
        <taxon>Bacteria</taxon>
        <taxon>Pseudomonadati</taxon>
        <taxon>Pseudomonadota</taxon>
        <taxon>Alphaproteobacteria</taxon>
        <taxon>Rhodobacterales</taxon>
        <taxon>Rhodobacter group</taxon>
        <taxon>Rhodobacter</taxon>
    </lineage>
</organism>
<sequence>MTVAKAIAEAQRDRCPTTAGGPKWPSVAICEYDDESQQISGTLLQRKYVHARRANANA</sequence>
<evidence type="ECO:0000313" key="2">
    <source>
        <dbReference type="Proteomes" id="UP000002361"/>
    </source>
</evidence>
<protein>
    <submittedName>
        <fullName evidence="1">Uncharacterized protein</fullName>
    </submittedName>
</protein>
<keyword evidence="2" id="KW-1185">Reference proteome</keyword>
<dbReference type="STRING" id="272942.RCAP_rcc03121"/>
<dbReference type="AlphaFoldDB" id="D5AR40"/>
<gene>
    <name evidence="1" type="ordered locus">RCAP_rcc03121</name>
</gene>
<name>D5AR40_RHOCB</name>
<proteinExistence type="predicted"/>
<accession>D5AR40</accession>
<dbReference type="HOGENOM" id="CLU_2976324_0_0_5"/>
<dbReference type="Proteomes" id="UP000002361">
    <property type="component" value="Chromosome"/>
</dbReference>